<gene>
    <name evidence="4" type="ORF">GCM10007977_030460</name>
</gene>
<proteinExistence type="inferred from homology"/>
<dbReference type="GO" id="GO:0055052">
    <property type="term" value="C:ATP-binding cassette (ABC) transporter complex, substrate-binding subunit-containing"/>
    <property type="evidence" value="ECO:0007669"/>
    <property type="project" value="TreeGrafter"/>
</dbReference>
<dbReference type="Proteomes" id="UP000642070">
    <property type="component" value="Unassembled WGS sequence"/>
</dbReference>
<comment type="caution">
    <text evidence="4">The sequence shown here is derived from an EMBL/GenBank/DDBJ whole genome shotgun (WGS) entry which is preliminary data.</text>
</comment>
<evidence type="ECO:0000256" key="2">
    <source>
        <dbReference type="ARBA" id="ARBA00022448"/>
    </source>
</evidence>
<evidence type="ECO:0000256" key="1">
    <source>
        <dbReference type="ARBA" id="ARBA00008520"/>
    </source>
</evidence>
<keyword evidence="3" id="KW-0732">Signal</keyword>
<accession>A0A917TL05</accession>
<dbReference type="PROSITE" id="PS51257">
    <property type="entry name" value="PROKAR_LIPOPROTEIN"/>
    <property type="match status" value="1"/>
</dbReference>
<sequence length="433" mass="46637">MRRITVLAAATLVLAACTPGTKEKPIADPGADVSGTVEFWHFFTDREAEAIDAVVADFQAAHPKIKVVVKSGQDDSKMTQAIGGGQGPDVGLSYSTDIVGQFCASGAWLDLNQYIARDKVPMDAFPQTVKQYTEYKGKRCSMPVLADAYGLYYNKKLFAEAGIAGPPKTLEEFAEDAKKLTKRGPDGSIQTAGFLPLFGFYENTPSHLGPMVGAQWLKGDGSSAIGTDQGWPQLLRWQKELVDWFGYDKLEAFRASLGDEYSDANAFQKGQVAMAIDGEYRIAFAKDQAPDLQFGVAPMPTSTAERYGAGYVTGNVVGISRTAKNPEAAWELIRYLTTDTKAIVKLSNSLKNIPSTKDALASPDLKMDAEFKTFVDIFNHPKTTTTPPSSAGPAYQETFQTFCDGWQSGGAADLNAGLAGVDKQVNSLLQLGG</sequence>
<dbReference type="RefSeq" id="WP_190250454.1">
    <property type="nucleotide sequence ID" value="NZ_BMPI01000012.1"/>
</dbReference>
<keyword evidence="2" id="KW-0813">Transport</keyword>
<dbReference type="GO" id="GO:0015768">
    <property type="term" value="P:maltose transport"/>
    <property type="evidence" value="ECO:0007669"/>
    <property type="project" value="TreeGrafter"/>
</dbReference>
<dbReference type="GO" id="GO:1901982">
    <property type="term" value="F:maltose binding"/>
    <property type="evidence" value="ECO:0007669"/>
    <property type="project" value="TreeGrafter"/>
</dbReference>
<organism evidence="4 5">
    <name type="scientific">Dactylosporangium sucinum</name>
    <dbReference type="NCBI Taxonomy" id="1424081"/>
    <lineage>
        <taxon>Bacteria</taxon>
        <taxon>Bacillati</taxon>
        <taxon>Actinomycetota</taxon>
        <taxon>Actinomycetes</taxon>
        <taxon>Micromonosporales</taxon>
        <taxon>Micromonosporaceae</taxon>
        <taxon>Dactylosporangium</taxon>
    </lineage>
</organism>
<dbReference type="CDD" id="cd14748">
    <property type="entry name" value="PBP2_UgpB"/>
    <property type="match status" value="1"/>
</dbReference>
<evidence type="ECO:0000313" key="4">
    <source>
        <dbReference type="EMBL" id="GGM27149.1"/>
    </source>
</evidence>
<dbReference type="GO" id="GO:0042956">
    <property type="term" value="P:maltodextrin transmembrane transport"/>
    <property type="evidence" value="ECO:0007669"/>
    <property type="project" value="TreeGrafter"/>
</dbReference>
<dbReference type="PANTHER" id="PTHR30061:SF50">
    <property type="entry name" value="MALTOSE_MALTODEXTRIN-BINDING PERIPLASMIC PROTEIN"/>
    <property type="match status" value="1"/>
</dbReference>
<dbReference type="Gene3D" id="3.40.190.10">
    <property type="entry name" value="Periplasmic binding protein-like II"/>
    <property type="match status" value="2"/>
</dbReference>
<dbReference type="InterPro" id="IPR006059">
    <property type="entry name" value="SBP"/>
</dbReference>
<keyword evidence="5" id="KW-1185">Reference proteome</keyword>
<comment type="similarity">
    <text evidence="1">Belongs to the bacterial solute-binding protein 1 family.</text>
</comment>
<evidence type="ECO:0000313" key="5">
    <source>
        <dbReference type="Proteomes" id="UP000642070"/>
    </source>
</evidence>
<dbReference type="AlphaFoldDB" id="A0A917TL05"/>
<name>A0A917TL05_9ACTN</name>
<protein>
    <submittedName>
        <fullName evidence="4">Sugar ABC transporter substrate-binding protein</fullName>
    </submittedName>
</protein>
<dbReference type="EMBL" id="BMPI01000012">
    <property type="protein sequence ID" value="GGM27149.1"/>
    <property type="molecule type" value="Genomic_DNA"/>
</dbReference>
<reference evidence="4" key="1">
    <citation type="journal article" date="2014" name="Int. J. Syst. Evol. Microbiol.">
        <title>Complete genome sequence of Corynebacterium casei LMG S-19264T (=DSM 44701T), isolated from a smear-ripened cheese.</title>
        <authorList>
            <consortium name="US DOE Joint Genome Institute (JGI-PGF)"/>
            <person name="Walter F."/>
            <person name="Albersmeier A."/>
            <person name="Kalinowski J."/>
            <person name="Ruckert C."/>
        </authorList>
    </citation>
    <scope>NUCLEOTIDE SEQUENCE</scope>
    <source>
        <strain evidence="4">JCM 19831</strain>
    </source>
</reference>
<dbReference type="PANTHER" id="PTHR30061">
    <property type="entry name" value="MALTOSE-BINDING PERIPLASMIC PROTEIN"/>
    <property type="match status" value="1"/>
</dbReference>
<dbReference type="Pfam" id="PF01547">
    <property type="entry name" value="SBP_bac_1"/>
    <property type="match status" value="1"/>
</dbReference>
<reference evidence="4" key="2">
    <citation type="submission" date="2020-09" db="EMBL/GenBank/DDBJ databases">
        <authorList>
            <person name="Sun Q."/>
            <person name="Ohkuma M."/>
        </authorList>
    </citation>
    <scope>NUCLEOTIDE SEQUENCE</scope>
    <source>
        <strain evidence="4">JCM 19831</strain>
    </source>
</reference>
<dbReference type="SUPFAM" id="SSF53850">
    <property type="entry name" value="Periplasmic binding protein-like II"/>
    <property type="match status" value="1"/>
</dbReference>
<evidence type="ECO:0000256" key="3">
    <source>
        <dbReference type="ARBA" id="ARBA00022729"/>
    </source>
</evidence>